<dbReference type="SUPFAM" id="SSF46785">
    <property type="entry name" value="Winged helix' DNA-binding domain"/>
    <property type="match status" value="1"/>
</dbReference>
<evidence type="ECO:0008006" key="3">
    <source>
        <dbReference type="Google" id="ProtNLM"/>
    </source>
</evidence>
<sequence length="231" mass="25910">MEQSRLTGALAGSLKYDLLTALTVMALHGSPTEQTTALRLAALVTARYNWKLDEFCVGQRDMARMWNVNERTVKREVRRMIERGLIVCRRQGVRGRVGAYRLNMARIAELSRPTWPAVGADFVARMDGFSEPVAANVVKFDFDTRNTAPDDAALPEKGTWRSVLEHLARSDPANLRNWYAKLSFVGQSGGVVTLRAPSRFVGQFVEQRLSRPLSLALEEELGPFDRLLITC</sequence>
<comment type="caution">
    <text evidence="1">The sequence shown here is derived from an EMBL/GenBank/DDBJ whole genome shotgun (WGS) entry which is preliminary data.</text>
</comment>
<keyword evidence="2" id="KW-1185">Reference proteome</keyword>
<gene>
    <name evidence="1" type="ORF">FDT80_18385</name>
</gene>
<name>A0A5S3P7H6_9RHOB</name>
<dbReference type="OrthoDB" id="7657434at2"/>
<proteinExistence type="predicted"/>
<organism evidence="1 2">
    <name type="scientific">Sulfitobacter sabulilitoris</name>
    <dbReference type="NCBI Taxonomy" id="2562655"/>
    <lineage>
        <taxon>Bacteria</taxon>
        <taxon>Pseudomonadati</taxon>
        <taxon>Pseudomonadota</taxon>
        <taxon>Alphaproteobacteria</taxon>
        <taxon>Rhodobacterales</taxon>
        <taxon>Roseobacteraceae</taxon>
        <taxon>Sulfitobacter</taxon>
    </lineage>
</organism>
<dbReference type="Proteomes" id="UP000309550">
    <property type="component" value="Unassembled WGS sequence"/>
</dbReference>
<protein>
    <recommendedName>
        <fullName evidence="3">DnaA N-terminal domain-containing protein</fullName>
    </recommendedName>
</protein>
<dbReference type="EMBL" id="VANS01000010">
    <property type="protein sequence ID" value="TMM49311.1"/>
    <property type="molecule type" value="Genomic_DNA"/>
</dbReference>
<evidence type="ECO:0000313" key="2">
    <source>
        <dbReference type="Proteomes" id="UP000309550"/>
    </source>
</evidence>
<dbReference type="InterPro" id="IPR038454">
    <property type="entry name" value="DnaA_N_sf"/>
</dbReference>
<dbReference type="Gene3D" id="3.30.300.180">
    <property type="match status" value="1"/>
</dbReference>
<reference evidence="1 2" key="1">
    <citation type="submission" date="2019-05" db="EMBL/GenBank/DDBJ databases">
        <title>Sulfitobacter sabulilitoris sp. nov., isolated from a marine sand.</title>
        <authorList>
            <person name="Yoon J.-H."/>
        </authorList>
    </citation>
    <scope>NUCLEOTIDE SEQUENCE [LARGE SCALE GENOMIC DNA]</scope>
    <source>
        <strain evidence="1 2">HSMS-29</strain>
    </source>
</reference>
<dbReference type="AlphaFoldDB" id="A0A5S3P7H6"/>
<evidence type="ECO:0000313" key="1">
    <source>
        <dbReference type="EMBL" id="TMM49311.1"/>
    </source>
</evidence>
<dbReference type="RefSeq" id="WP_138663796.1">
    <property type="nucleotide sequence ID" value="NZ_VANS01000010.1"/>
</dbReference>
<dbReference type="InterPro" id="IPR036390">
    <property type="entry name" value="WH_DNA-bd_sf"/>
</dbReference>
<accession>A0A5S3P7H6</accession>